<dbReference type="InterPro" id="IPR038608">
    <property type="entry name" value="Csm1/Pcs1_C_sf"/>
</dbReference>
<keyword evidence="4" id="KW-1185">Reference proteome</keyword>
<feature type="compositionally biased region" description="Acidic residues" evidence="1">
    <location>
        <begin position="380"/>
        <end position="392"/>
    </location>
</feature>
<protein>
    <recommendedName>
        <fullName evidence="2">Ketoreductase domain-containing protein</fullName>
    </recommendedName>
</protein>
<dbReference type="InterPro" id="IPR002347">
    <property type="entry name" value="SDR_fam"/>
</dbReference>
<feature type="domain" description="Ketoreductase" evidence="2">
    <location>
        <begin position="9"/>
        <end position="192"/>
    </location>
</feature>
<dbReference type="PANTHER" id="PTHR28006:SF1">
    <property type="entry name" value="MONOPOLIN COMPLEX SUBUNIT CSM1"/>
    <property type="match status" value="1"/>
</dbReference>
<dbReference type="SUPFAM" id="SSF51735">
    <property type="entry name" value="NAD(P)-binding Rossmann-fold domains"/>
    <property type="match status" value="1"/>
</dbReference>
<sequence>MSSSNYSFKTALVTGGGGGIGKALAQQLIKDGKKVIIAGRTESNLQSASKEIGAAAYYVLDTGDVASIPDFVQKLITDHPDLDCIVNNAGVQRPLDVNKDDPAEFAKKADQEIDINIRGPMHLTLHLLQHFTSKPNALIVNVSSVLGFVPFSVINPVYCGTKAWLHFWSMDLRAQLKDSNVSVVEIAPPTVATDLHREREDPDDNKKEKNEQALSVDEFVDEVMGKWKEGDEMISAGMGNGIVKSWEESMGSQRNYTTTNLDARNLSHNMAPRNALANISFTVDSASEDEMTHDELNALPTPESNAENKAPTRKARGKAAQTKATAPATKAAAKGRPVSRRASGGNVLGVKKGTAAVAKKAPTKAGRKALVERKDVNGSDTEEVDEFEEEEVAPPVKTTKRGRPAKAQKAQEVGEEVMEESAPAKRGRKPATKEPAAKKEFKAKTAARSKKADAVLEPMTVPETQPEPIDDPMDIEDSIEVEEIPESMPPPPRPSARRAQAQPSRARQTSAGARRAGSASDSERDPVLRRKVGDLTRKLESMTVKYEKLKEAATAGKESNFDQLKRRTEQTAKDQEAVIKTLKQQVSDLQSRISDLASMKKELAALSKENARLTAEAKKLTESLTTSQNESKTLSNKLAAARSSVQPETKNVPGSAVKSRSNGIVLPGTAEAAKEAVLVKQKVDLYSDLTNLVVLSMKKNEYDDDVYDCLQTGRNGTLHFHLTIASGSDSYEDTEFIYQPLLNDQRDKELLDLLPDYLTEEIFFPRGQAAKFYCKVVDSMSKKIVLEEE</sequence>
<evidence type="ECO:0000313" key="4">
    <source>
        <dbReference type="Proteomes" id="UP000799424"/>
    </source>
</evidence>
<dbReference type="PANTHER" id="PTHR28006">
    <property type="entry name" value="MONOPOLIN COMPLEX SUBUNIT CSM1"/>
    <property type="match status" value="1"/>
</dbReference>
<feature type="region of interest" description="Disordered" evidence="1">
    <location>
        <begin position="192"/>
        <end position="212"/>
    </location>
</feature>
<dbReference type="Gene3D" id="1.10.287.1490">
    <property type="match status" value="1"/>
</dbReference>
<gene>
    <name evidence="3" type="ORF">CC86DRAFT_447072</name>
</gene>
<evidence type="ECO:0000313" key="3">
    <source>
        <dbReference type="EMBL" id="KAF2824108.1"/>
    </source>
</evidence>
<dbReference type="GO" id="GO:0005730">
    <property type="term" value="C:nucleolus"/>
    <property type="evidence" value="ECO:0007669"/>
    <property type="project" value="TreeGrafter"/>
</dbReference>
<dbReference type="Proteomes" id="UP000799424">
    <property type="component" value="Unassembled WGS sequence"/>
</dbReference>
<dbReference type="Gene3D" id="3.40.50.720">
    <property type="entry name" value="NAD(P)-binding Rossmann-like Domain"/>
    <property type="match status" value="1"/>
</dbReference>
<feature type="compositionally biased region" description="Basic and acidic residues" evidence="1">
    <location>
        <begin position="194"/>
        <end position="211"/>
    </location>
</feature>
<dbReference type="GO" id="GO:0033551">
    <property type="term" value="C:monopolin complex"/>
    <property type="evidence" value="ECO:0007669"/>
    <property type="project" value="InterPro"/>
</dbReference>
<dbReference type="SMART" id="SM00822">
    <property type="entry name" value="PKS_KR"/>
    <property type="match status" value="1"/>
</dbReference>
<feature type="compositionally biased region" description="Low complexity" evidence="1">
    <location>
        <begin position="497"/>
        <end position="520"/>
    </location>
</feature>
<feature type="compositionally biased region" description="Low complexity" evidence="1">
    <location>
        <begin position="318"/>
        <end position="334"/>
    </location>
</feature>
<dbReference type="AlphaFoldDB" id="A0A6A6ZTL7"/>
<dbReference type="GO" id="GO:0034506">
    <property type="term" value="C:chromosome, centromeric core domain"/>
    <property type="evidence" value="ECO:0007669"/>
    <property type="project" value="TreeGrafter"/>
</dbReference>
<proteinExistence type="predicted"/>
<dbReference type="FunFam" id="3.90.1150.80:FF:000001">
    <property type="entry name" value="Chromosome segregation protein (Pcs1)"/>
    <property type="match status" value="1"/>
</dbReference>
<dbReference type="InterPro" id="IPR036291">
    <property type="entry name" value="NAD(P)-bd_dom_sf"/>
</dbReference>
<dbReference type="InterPro" id="IPR040349">
    <property type="entry name" value="Csm1/Pcs1"/>
</dbReference>
<name>A0A6A6ZTL7_9PLEO</name>
<dbReference type="FunFam" id="3.40.50.720:FF:001291">
    <property type="entry name" value="Short-chain alcohol dehydrogenase"/>
    <property type="match status" value="1"/>
</dbReference>
<dbReference type="GO" id="GO:1990644">
    <property type="term" value="F:microtubule site clamp"/>
    <property type="evidence" value="ECO:0007669"/>
    <property type="project" value="TreeGrafter"/>
</dbReference>
<evidence type="ECO:0000256" key="1">
    <source>
        <dbReference type="SAM" id="MobiDB-lite"/>
    </source>
</evidence>
<dbReference type="EMBL" id="MU006230">
    <property type="protein sequence ID" value="KAF2824108.1"/>
    <property type="molecule type" value="Genomic_DNA"/>
</dbReference>
<dbReference type="CDD" id="cd23787">
    <property type="entry name" value="RWD_CSM1"/>
    <property type="match status" value="1"/>
</dbReference>
<dbReference type="Pfam" id="PF00106">
    <property type="entry name" value="adh_short"/>
    <property type="match status" value="1"/>
</dbReference>
<evidence type="ECO:0000259" key="2">
    <source>
        <dbReference type="SMART" id="SM00822"/>
    </source>
</evidence>
<organism evidence="3 4">
    <name type="scientific">Ophiobolus disseminans</name>
    <dbReference type="NCBI Taxonomy" id="1469910"/>
    <lineage>
        <taxon>Eukaryota</taxon>
        <taxon>Fungi</taxon>
        <taxon>Dikarya</taxon>
        <taxon>Ascomycota</taxon>
        <taxon>Pezizomycotina</taxon>
        <taxon>Dothideomycetes</taxon>
        <taxon>Pleosporomycetidae</taxon>
        <taxon>Pleosporales</taxon>
        <taxon>Pleosporineae</taxon>
        <taxon>Phaeosphaeriaceae</taxon>
        <taxon>Ophiobolus</taxon>
    </lineage>
</organism>
<feature type="region of interest" description="Disordered" evidence="1">
    <location>
        <begin position="287"/>
        <end position="534"/>
    </location>
</feature>
<dbReference type="GO" id="GO:0051315">
    <property type="term" value="P:attachment of mitotic spindle microtubules to kinetochore"/>
    <property type="evidence" value="ECO:0007669"/>
    <property type="project" value="TreeGrafter"/>
</dbReference>
<dbReference type="GO" id="GO:0045144">
    <property type="term" value="P:meiotic sister chromatid segregation"/>
    <property type="evidence" value="ECO:0007669"/>
    <property type="project" value="TreeGrafter"/>
</dbReference>
<reference evidence="3" key="1">
    <citation type="journal article" date="2020" name="Stud. Mycol.">
        <title>101 Dothideomycetes genomes: a test case for predicting lifestyles and emergence of pathogens.</title>
        <authorList>
            <person name="Haridas S."/>
            <person name="Albert R."/>
            <person name="Binder M."/>
            <person name="Bloem J."/>
            <person name="Labutti K."/>
            <person name="Salamov A."/>
            <person name="Andreopoulos B."/>
            <person name="Baker S."/>
            <person name="Barry K."/>
            <person name="Bills G."/>
            <person name="Bluhm B."/>
            <person name="Cannon C."/>
            <person name="Castanera R."/>
            <person name="Culley D."/>
            <person name="Daum C."/>
            <person name="Ezra D."/>
            <person name="Gonzalez J."/>
            <person name="Henrissat B."/>
            <person name="Kuo A."/>
            <person name="Liang C."/>
            <person name="Lipzen A."/>
            <person name="Lutzoni F."/>
            <person name="Magnuson J."/>
            <person name="Mondo S."/>
            <person name="Nolan M."/>
            <person name="Ohm R."/>
            <person name="Pangilinan J."/>
            <person name="Park H.-J."/>
            <person name="Ramirez L."/>
            <person name="Alfaro M."/>
            <person name="Sun H."/>
            <person name="Tritt A."/>
            <person name="Yoshinaga Y."/>
            <person name="Zwiers L.-H."/>
            <person name="Turgeon B."/>
            <person name="Goodwin S."/>
            <person name="Spatafora J."/>
            <person name="Crous P."/>
            <person name="Grigoriev I."/>
        </authorList>
    </citation>
    <scope>NUCLEOTIDE SEQUENCE</scope>
    <source>
        <strain evidence="3">CBS 113818</strain>
    </source>
</reference>
<feature type="compositionally biased region" description="Acidic residues" evidence="1">
    <location>
        <begin position="468"/>
        <end position="485"/>
    </location>
</feature>
<feature type="compositionally biased region" description="Basic and acidic residues" evidence="1">
    <location>
        <begin position="521"/>
        <end position="534"/>
    </location>
</feature>
<dbReference type="InterPro" id="IPR020981">
    <property type="entry name" value="Csm1/Pcs1_C"/>
</dbReference>
<feature type="compositionally biased region" description="Basic and acidic residues" evidence="1">
    <location>
        <begin position="431"/>
        <end position="443"/>
    </location>
</feature>
<dbReference type="InterPro" id="IPR057326">
    <property type="entry name" value="KR_dom"/>
</dbReference>
<feature type="compositionally biased region" description="Polar residues" evidence="1">
    <location>
        <begin position="622"/>
        <end position="636"/>
    </location>
</feature>
<accession>A0A6A6ZTL7</accession>
<feature type="compositionally biased region" description="Low complexity" evidence="1">
    <location>
        <begin position="349"/>
        <end position="360"/>
    </location>
</feature>
<dbReference type="CDD" id="cd05370">
    <property type="entry name" value="SDR_c2"/>
    <property type="match status" value="1"/>
</dbReference>
<dbReference type="PRINTS" id="PR00081">
    <property type="entry name" value="GDHRDH"/>
</dbReference>
<dbReference type="OrthoDB" id="37659at2759"/>
<dbReference type="Pfam" id="PF12539">
    <property type="entry name" value="Csm1"/>
    <property type="match status" value="1"/>
</dbReference>
<dbReference type="Gene3D" id="3.90.1150.80">
    <property type="match status" value="1"/>
</dbReference>
<feature type="region of interest" description="Disordered" evidence="1">
    <location>
        <begin position="622"/>
        <end position="660"/>
    </location>
</feature>
<dbReference type="GO" id="GO:0072686">
    <property type="term" value="C:mitotic spindle"/>
    <property type="evidence" value="ECO:0007669"/>
    <property type="project" value="TreeGrafter"/>
</dbReference>